<comment type="caution">
    <text evidence="1">The sequence shown here is derived from an EMBL/GenBank/DDBJ whole genome shotgun (WGS) entry which is preliminary data.</text>
</comment>
<dbReference type="Proteomes" id="UP001293718">
    <property type="component" value="Unassembled WGS sequence"/>
</dbReference>
<protein>
    <submittedName>
        <fullName evidence="1">DUF3606 domain-containing protein</fullName>
    </submittedName>
</protein>
<gene>
    <name evidence="1" type="ORF">SM757_25215</name>
</gene>
<sequence length="64" mass="6887">MATHTEPTRPGDSIDLNDEAAMRRWVDYFGVTISQLEDAVRAAGNDAEAVKRHLLEQGSSAGAS</sequence>
<keyword evidence="2" id="KW-1185">Reference proteome</keyword>
<evidence type="ECO:0000313" key="2">
    <source>
        <dbReference type="Proteomes" id="UP001293718"/>
    </source>
</evidence>
<name>A0ABU5ILV7_9BURK</name>
<dbReference type="InterPro" id="IPR022037">
    <property type="entry name" value="DUF3606"/>
</dbReference>
<reference evidence="1 2" key="1">
    <citation type="submission" date="2023-11" db="EMBL/GenBank/DDBJ databases">
        <title>Draft genome of Azohydromonas lata strain H1 (DSM1123), a polyhydroxyalkanoate producer.</title>
        <authorList>
            <person name="Traversa D."/>
            <person name="D'Addabbo P."/>
            <person name="Pazzani C."/>
            <person name="Manzari C."/>
            <person name="Chiara M."/>
            <person name="Scrascia M."/>
        </authorList>
    </citation>
    <scope>NUCLEOTIDE SEQUENCE [LARGE SCALE GENOMIC DNA]</scope>
    <source>
        <strain evidence="1 2">H1</strain>
    </source>
</reference>
<accession>A0ABU5ILV7</accession>
<dbReference type="Pfam" id="PF12244">
    <property type="entry name" value="DUF3606"/>
    <property type="match status" value="1"/>
</dbReference>
<dbReference type="EMBL" id="JAXOJX010000052">
    <property type="protein sequence ID" value="MDZ5459887.1"/>
    <property type="molecule type" value="Genomic_DNA"/>
</dbReference>
<proteinExistence type="predicted"/>
<dbReference type="RefSeq" id="WP_066337255.1">
    <property type="nucleotide sequence ID" value="NZ_JAXOJX010000052.1"/>
</dbReference>
<organism evidence="1 2">
    <name type="scientific">Azohydromonas lata</name>
    <dbReference type="NCBI Taxonomy" id="45677"/>
    <lineage>
        <taxon>Bacteria</taxon>
        <taxon>Pseudomonadati</taxon>
        <taxon>Pseudomonadota</taxon>
        <taxon>Betaproteobacteria</taxon>
        <taxon>Burkholderiales</taxon>
        <taxon>Sphaerotilaceae</taxon>
        <taxon>Azohydromonas</taxon>
    </lineage>
</organism>
<evidence type="ECO:0000313" key="1">
    <source>
        <dbReference type="EMBL" id="MDZ5459887.1"/>
    </source>
</evidence>